<sequence>MPGSSTQPLPALRRWRAPGPGDSHLPPRIAKARFPALSAQLLAHAARIAAERERGEILDYACAMSAVPTVIQEIWLASGELETFALREGIQIESLAELLGEHTPPDSPATAAQSGEPARVVRPLDTFDWLHLALEQLLQIHQDKQRLHSD</sequence>
<evidence type="ECO:0000313" key="2">
    <source>
        <dbReference type="EMBL" id="MDI5884359.1"/>
    </source>
</evidence>
<name>A0ABT6UNS8_9GAMM</name>
<dbReference type="EMBL" id="JASCSA010000005">
    <property type="protein sequence ID" value="MDI5884359.1"/>
    <property type="molecule type" value="Genomic_DNA"/>
</dbReference>
<dbReference type="RefSeq" id="WP_156961883.1">
    <property type="nucleotide sequence ID" value="NZ_JQJA01000012.1"/>
</dbReference>
<reference evidence="3" key="1">
    <citation type="submission" date="2023-07" db="EMBL/GenBank/DDBJ databases">
        <title>Genome-based characterization of strain KMM 296 and proposal for reclassification of Cobetia litoralis and Cobetia pacifica, and emended description of the species Cobetia amphilecti and Cobetia marina.</title>
        <authorList>
            <person name="Balabanova L."/>
            <person name="Nedashkovskaya O."/>
        </authorList>
    </citation>
    <scope>NUCLEOTIDE SEQUENCE [LARGE SCALE GENOMIC DNA]</scope>
    <source>
        <strain evidence="3">NRIC 0815</strain>
    </source>
</reference>
<evidence type="ECO:0000256" key="1">
    <source>
        <dbReference type="SAM" id="MobiDB-lite"/>
    </source>
</evidence>
<organism evidence="2 3">
    <name type="scientific">Cobetia amphilecti</name>
    <dbReference type="NCBI Taxonomy" id="1055104"/>
    <lineage>
        <taxon>Bacteria</taxon>
        <taxon>Pseudomonadati</taxon>
        <taxon>Pseudomonadota</taxon>
        <taxon>Gammaproteobacteria</taxon>
        <taxon>Oceanospirillales</taxon>
        <taxon>Halomonadaceae</taxon>
        <taxon>Cobetia</taxon>
    </lineage>
</organism>
<protein>
    <submittedName>
        <fullName evidence="2">Uncharacterized protein</fullName>
    </submittedName>
</protein>
<comment type="caution">
    <text evidence="2">The sequence shown here is derived from an EMBL/GenBank/DDBJ whole genome shotgun (WGS) entry which is preliminary data.</text>
</comment>
<proteinExistence type="predicted"/>
<accession>A0ABT6UNS8</accession>
<evidence type="ECO:0000313" key="3">
    <source>
        <dbReference type="Proteomes" id="UP001229025"/>
    </source>
</evidence>
<gene>
    <name evidence="2" type="ORF">QLT01_08330</name>
</gene>
<dbReference type="Proteomes" id="UP001229025">
    <property type="component" value="Unassembled WGS sequence"/>
</dbReference>
<feature type="region of interest" description="Disordered" evidence="1">
    <location>
        <begin position="1"/>
        <end position="23"/>
    </location>
</feature>
<keyword evidence="3" id="KW-1185">Reference proteome</keyword>